<keyword evidence="3" id="KW-0805">Transcription regulation</keyword>
<dbReference type="PROSITE" id="PS00027">
    <property type="entry name" value="HOMEOBOX_1"/>
    <property type="match status" value="1"/>
</dbReference>
<feature type="region of interest" description="Disordered" evidence="11">
    <location>
        <begin position="1"/>
        <end position="122"/>
    </location>
</feature>
<evidence type="ECO:0000256" key="9">
    <source>
        <dbReference type="RuleBase" id="RU000682"/>
    </source>
</evidence>
<dbReference type="PANTHER" id="PTHR45714:SF72">
    <property type="entry name" value="HOMEOBOX-LEUCINE ZIPPER PROTEIN HOX26-RELATED"/>
    <property type="match status" value="1"/>
</dbReference>
<comment type="subcellular location">
    <subcellularLocation>
        <location evidence="1 8 9">Nucleus</location>
    </subcellularLocation>
</comment>
<dbReference type="InterPro" id="IPR009057">
    <property type="entry name" value="Homeodomain-like_sf"/>
</dbReference>
<dbReference type="SMART" id="SM00340">
    <property type="entry name" value="HALZ"/>
    <property type="match status" value="1"/>
</dbReference>
<dbReference type="GO" id="GO:0005634">
    <property type="term" value="C:nucleus"/>
    <property type="evidence" value="ECO:0007669"/>
    <property type="project" value="UniProtKB-SubCell"/>
</dbReference>
<evidence type="ECO:0000256" key="5">
    <source>
        <dbReference type="ARBA" id="ARBA00023155"/>
    </source>
</evidence>
<dbReference type="Gene3D" id="1.10.10.60">
    <property type="entry name" value="Homeodomain-like"/>
    <property type="match status" value="1"/>
</dbReference>
<evidence type="ECO:0000256" key="8">
    <source>
        <dbReference type="PROSITE-ProRule" id="PRU00108"/>
    </source>
</evidence>
<dbReference type="CDD" id="cd00086">
    <property type="entry name" value="homeodomain"/>
    <property type="match status" value="1"/>
</dbReference>
<evidence type="ECO:0000256" key="11">
    <source>
        <dbReference type="SAM" id="MobiDB-lite"/>
    </source>
</evidence>
<dbReference type="Pfam" id="PF02183">
    <property type="entry name" value="HALZ"/>
    <property type="match status" value="1"/>
</dbReference>
<dbReference type="GO" id="GO:0000981">
    <property type="term" value="F:DNA-binding transcription factor activity, RNA polymerase II-specific"/>
    <property type="evidence" value="ECO:0007669"/>
    <property type="project" value="InterPro"/>
</dbReference>
<reference evidence="13 14" key="1">
    <citation type="journal article" date="2019" name="Sci. Rep.">
        <title>A high-quality genome of Eragrostis curvula grass provides insights into Poaceae evolution and supports new strategies to enhance forage quality.</title>
        <authorList>
            <person name="Carballo J."/>
            <person name="Santos B.A.C.M."/>
            <person name="Zappacosta D."/>
            <person name="Garbus I."/>
            <person name="Selva J.P."/>
            <person name="Gallo C.A."/>
            <person name="Diaz A."/>
            <person name="Albertini E."/>
            <person name="Caccamo M."/>
            <person name="Echenique V."/>
        </authorList>
    </citation>
    <scope>NUCLEOTIDE SEQUENCE [LARGE SCALE GENOMIC DNA]</scope>
    <source>
        <strain evidence="14">cv. Victoria</strain>
        <tissue evidence="13">Leaf</tissue>
    </source>
</reference>
<feature type="domain" description="Homeobox" evidence="12">
    <location>
        <begin position="112"/>
        <end position="172"/>
    </location>
</feature>
<organism evidence="13 14">
    <name type="scientific">Eragrostis curvula</name>
    <name type="common">weeping love grass</name>
    <dbReference type="NCBI Taxonomy" id="38414"/>
    <lineage>
        <taxon>Eukaryota</taxon>
        <taxon>Viridiplantae</taxon>
        <taxon>Streptophyta</taxon>
        <taxon>Embryophyta</taxon>
        <taxon>Tracheophyta</taxon>
        <taxon>Spermatophyta</taxon>
        <taxon>Magnoliopsida</taxon>
        <taxon>Liliopsida</taxon>
        <taxon>Poales</taxon>
        <taxon>Poaceae</taxon>
        <taxon>PACMAD clade</taxon>
        <taxon>Chloridoideae</taxon>
        <taxon>Eragrostideae</taxon>
        <taxon>Eragrostidinae</taxon>
        <taxon>Eragrostis</taxon>
    </lineage>
</organism>
<dbReference type="InterPro" id="IPR001356">
    <property type="entry name" value="HD"/>
</dbReference>
<feature type="non-terminal residue" evidence="13">
    <location>
        <position position="1"/>
    </location>
</feature>
<feature type="DNA-binding region" description="Homeobox" evidence="8">
    <location>
        <begin position="114"/>
        <end position="173"/>
    </location>
</feature>
<dbReference type="SUPFAM" id="SSF46689">
    <property type="entry name" value="Homeodomain-like"/>
    <property type="match status" value="1"/>
</dbReference>
<sequence>MSSLTTAGSSMEECSVEEFDTRLSLEIGGTSSRPPPPPQRQTVQLFGELISPQETLQNRDHRETAAPVGKKKRSESGAAIAAVNFGSRSNKKARTSMQAEDGDRRSSQSDGGGGSRKKLRLTSGQATMLEDTFRAHNILSHAQKHELARRVGLSARQVEVWFQNRRARTKLKQTEVDCELLRRWCDSLTDENARLRRDLAELRAAAASTARLPAAAAAVSVVCPSCCDKKIAIVAGDVA</sequence>
<evidence type="ECO:0000256" key="10">
    <source>
        <dbReference type="SAM" id="Coils"/>
    </source>
</evidence>
<dbReference type="InterPro" id="IPR003106">
    <property type="entry name" value="Leu_zip_homeo"/>
</dbReference>
<evidence type="ECO:0000256" key="1">
    <source>
        <dbReference type="ARBA" id="ARBA00004123"/>
    </source>
</evidence>
<dbReference type="AlphaFoldDB" id="A0A5J9VB09"/>
<comment type="caution">
    <text evidence="13">The sequence shown here is derived from an EMBL/GenBank/DDBJ whole genome shotgun (WGS) entry which is preliminary data.</text>
</comment>
<gene>
    <name evidence="13" type="ORF">EJB05_25270</name>
</gene>
<evidence type="ECO:0000256" key="2">
    <source>
        <dbReference type="ARBA" id="ARBA00006074"/>
    </source>
</evidence>
<dbReference type="PANTHER" id="PTHR45714">
    <property type="entry name" value="HOMEOBOX-LEUCINE ZIPPER PROTEIN HAT14"/>
    <property type="match status" value="1"/>
</dbReference>
<dbReference type="PRINTS" id="PR00031">
    <property type="entry name" value="HTHREPRESSR"/>
</dbReference>
<feature type="coiled-coil region" evidence="10">
    <location>
        <begin position="185"/>
        <end position="212"/>
    </location>
</feature>
<dbReference type="EMBL" id="RWGY01000011">
    <property type="protein sequence ID" value="TVU33452.1"/>
    <property type="molecule type" value="Genomic_DNA"/>
</dbReference>
<dbReference type="PROSITE" id="PS50071">
    <property type="entry name" value="HOMEOBOX_2"/>
    <property type="match status" value="1"/>
</dbReference>
<dbReference type="InterPro" id="IPR017970">
    <property type="entry name" value="Homeobox_CS"/>
</dbReference>
<evidence type="ECO:0000313" key="14">
    <source>
        <dbReference type="Proteomes" id="UP000324897"/>
    </source>
</evidence>
<evidence type="ECO:0000313" key="13">
    <source>
        <dbReference type="EMBL" id="TVU33452.1"/>
    </source>
</evidence>
<accession>A0A5J9VB09</accession>
<dbReference type="Pfam" id="PF00046">
    <property type="entry name" value="Homeodomain"/>
    <property type="match status" value="1"/>
</dbReference>
<dbReference type="Proteomes" id="UP000324897">
    <property type="component" value="Chromosome 1"/>
</dbReference>
<dbReference type="SMART" id="SM00389">
    <property type="entry name" value="HOX"/>
    <property type="match status" value="1"/>
</dbReference>
<evidence type="ECO:0000256" key="4">
    <source>
        <dbReference type="ARBA" id="ARBA00023125"/>
    </source>
</evidence>
<proteinExistence type="inferred from homology"/>
<protein>
    <recommendedName>
        <fullName evidence="12">Homeobox domain-containing protein</fullName>
    </recommendedName>
</protein>
<evidence type="ECO:0000256" key="7">
    <source>
        <dbReference type="ARBA" id="ARBA00023242"/>
    </source>
</evidence>
<dbReference type="OrthoDB" id="6159439at2759"/>
<keyword evidence="5 8" id="KW-0371">Homeobox</keyword>
<dbReference type="GO" id="GO:0043565">
    <property type="term" value="F:sequence-specific DNA binding"/>
    <property type="evidence" value="ECO:0007669"/>
    <property type="project" value="InterPro"/>
</dbReference>
<keyword evidence="6" id="KW-0804">Transcription</keyword>
<name>A0A5J9VB09_9POAL</name>
<dbReference type="InterPro" id="IPR000047">
    <property type="entry name" value="HTH_motif"/>
</dbReference>
<keyword evidence="4 8" id="KW-0238">DNA-binding</keyword>
<evidence type="ECO:0000259" key="12">
    <source>
        <dbReference type="PROSITE" id="PS50071"/>
    </source>
</evidence>
<evidence type="ECO:0000256" key="6">
    <source>
        <dbReference type="ARBA" id="ARBA00023163"/>
    </source>
</evidence>
<dbReference type="InterPro" id="IPR050762">
    <property type="entry name" value="HD-ZIP_Homeobox_LZ_Class_II"/>
</dbReference>
<dbReference type="Gramene" id="TVU33452">
    <property type="protein sequence ID" value="TVU33452"/>
    <property type="gene ID" value="EJB05_25270"/>
</dbReference>
<comment type="similarity">
    <text evidence="2">Belongs to the HD-ZIP homeobox family. Class II subfamily.</text>
</comment>
<keyword evidence="10" id="KW-0175">Coiled coil</keyword>
<evidence type="ECO:0000256" key="3">
    <source>
        <dbReference type="ARBA" id="ARBA00023015"/>
    </source>
</evidence>
<keyword evidence="14" id="KW-1185">Reference proteome</keyword>
<keyword evidence="7 8" id="KW-0539">Nucleus</keyword>